<name>A0AAD4MWF9_9BILA</name>
<sequence>MGSNQESDHSSSPNRHNQCRRMTSPACLLGVDLGFLGRLVGKHKSSGSSDEPTSHSTNASISPQAKTFTVAHQSDELIQESKENSPPKFVPGRRRVSLASTNSLPVVISHTTKLEKNRGCQQRISQASCSSGYSTASTTGLESGGFRSRSSTFGSTGLHLPSTPITRELRRDGRVHFASSLPTSNVHIHTMSHCKVEENCEESEDDDTLYTEGNTQAYLLSLVAPTKRIVIRPKEQSPQQPYISFSP</sequence>
<feature type="compositionally biased region" description="Polar residues" evidence="1">
    <location>
        <begin position="46"/>
        <end position="64"/>
    </location>
</feature>
<comment type="caution">
    <text evidence="2">The sequence shown here is derived from an EMBL/GenBank/DDBJ whole genome shotgun (WGS) entry which is preliminary data.</text>
</comment>
<dbReference type="EMBL" id="JAKKPZ010000040">
    <property type="protein sequence ID" value="KAI1707510.1"/>
    <property type="molecule type" value="Genomic_DNA"/>
</dbReference>
<dbReference type="AlphaFoldDB" id="A0AAD4MWF9"/>
<organism evidence="2 3">
    <name type="scientific">Ditylenchus destructor</name>
    <dbReference type="NCBI Taxonomy" id="166010"/>
    <lineage>
        <taxon>Eukaryota</taxon>
        <taxon>Metazoa</taxon>
        <taxon>Ecdysozoa</taxon>
        <taxon>Nematoda</taxon>
        <taxon>Chromadorea</taxon>
        <taxon>Rhabditida</taxon>
        <taxon>Tylenchina</taxon>
        <taxon>Tylenchomorpha</taxon>
        <taxon>Sphaerularioidea</taxon>
        <taxon>Anguinidae</taxon>
        <taxon>Anguininae</taxon>
        <taxon>Ditylenchus</taxon>
    </lineage>
</organism>
<feature type="compositionally biased region" description="Low complexity" evidence="1">
    <location>
        <begin position="144"/>
        <end position="157"/>
    </location>
</feature>
<dbReference type="Proteomes" id="UP001201812">
    <property type="component" value="Unassembled WGS sequence"/>
</dbReference>
<feature type="compositionally biased region" description="Polar residues" evidence="1">
    <location>
        <begin position="131"/>
        <end position="141"/>
    </location>
</feature>
<proteinExistence type="predicted"/>
<evidence type="ECO:0000313" key="2">
    <source>
        <dbReference type="EMBL" id="KAI1707510.1"/>
    </source>
</evidence>
<gene>
    <name evidence="2" type="ORF">DdX_12345</name>
</gene>
<feature type="region of interest" description="Disordered" evidence="1">
    <location>
        <begin position="1"/>
        <end position="21"/>
    </location>
</feature>
<accession>A0AAD4MWF9</accession>
<protein>
    <submittedName>
        <fullName evidence="2">Uncharacterized protein</fullName>
    </submittedName>
</protein>
<reference evidence="2" key="1">
    <citation type="submission" date="2022-01" db="EMBL/GenBank/DDBJ databases">
        <title>Genome Sequence Resource for Two Populations of Ditylenchus destructor, the Migratory Endoparasitic Phytonematode.</title>
        <authorList>
            <person name="Zhang H."/>
            <person name="Lin R."/>
            <person name="Xie B."/>
        </authorList>
    </citation>
    <scope>NUCLEOTIDE SEQUENCE</scope>
    <source>
        <strain evidence="2">BazhouSP</strain>
    </source>
</reference>
<feature type="region of interest" description="Disordered" evidence="1">
    <location>
        <begin position="131"/>
        <end position="163"/>
    </location>
</feature>
<keyword evidence="3" id="KW-1185">Reference proteome</keyword>
<evidence type="ECO:0000313" key="3">
    <source>
        <dbReference type="Proteomes" id="UP001201812"/>
    </source>
</evidence>
<feature type="compositionally biased region" description="Polar residues" evidence="1">
    <location>
        <begin position="1"/>
        <end position="16"/>
    </location>
</feature>
<evidence type="ECO:0000256" key="1">
    <source>
        <dbReference type="SAM" id="MobiDB-lite"/>
    </source>
</evidence>
<feature type="region of interest" description="Disordered" evidence="1">
    <location>
        <begin position="42"/>
        <end position="64"/>
    </location>
</feature>